<evidence type="ECO:0000256" key="1">
    <source>
        <dbReference type="ARBA" id="ARBA00022679"/>
    </source>
</evidence>
<dbReference type="Proteomes" id="UP000234190">
    <property type="component" value="Unassembled WGS sequence"/>
</dbReference>
<protein>
    <submittedName>
        <fullName evidence="2">Formyl-CoA transferase</fullName>
    </submittedName>
</protein>
<sequence length="399" mass="43799">MTNPKPLHNIKIVDFSRVFAGPYCSMLLADLGAEVIKVEVPVDGDPLRRQGPPFHHGIGLTFLAANRNKKSLTLDLKSKEGRDIAISLCSQADVVLENFRPDVMARLGLDYATLSGLNPGLIYACISGLGADGPDMLQGAFDLTIQAIGGYMSITGEQDGPPIKLGTSAFDMVTGMNCQAAILAALYQRTFTGQGQKIETSLLESEVAFLANAALEYLITGQQPKKMGSEHAQQVPYKAFKASDGWIVIGAAYQNLYEAFMSVLGRNDLVSDQRFRTLENRICNRKDLYMEIDKEVVQYKIADLMSELNKAKVPCSPVNNIEQVFSHRQVLHRNMHSSVSHEMYGLLPQVGPAVKYSAFDVGAGWQAPPLLGEQSAEILTEWLNMTEAEIDSLRSRQVI</sequence>
<dbReference type="InterPro" id="IPR044855">
    <property type="entry name" value="CoA-Trfase_III_dom3_sf"/>
</dbReference>
<dbReference type="AlphaFoldDB" id="A0A2N4U723"/>
<reference evidence="2 3" key="1">
    <citation type="submission" date="2017-10" db="EMBL/GenBank/DDBJ databases">
        <title>Two draft genome sequences of Pusillimonas sp. strains isolated from a nitrate- and radionuclide-contaminated groundwater in Russia.</title>
        <authorList>
            <person name="Grouzdev D.S."/>
            <person name="Tourova T.P."/>
            <person name="Goeva M.A."/>
            <person name="Babich T.L."/>
            <person name="Sokolova D.S."/>
            <person name="Abdullin R."/>
            <person name="Poltaraus A.B."/>
            <person name="Toshchakov S.V."/>
            <person name="Nazina T.N."/>
        </authorList>
    </citation>
    <scope>NUCLEOTIDE SEQUENCE [LARGE SCALE GENOMIC DNA]</scope>
    <source>
        <strain evidence="2 3">JR1/69-3-13</strain>
    </source>
</reference>
<keyword evidence="1 2" id="KW-0808">Transferase</keyword>
<dbReference type="PANTHER" id="PTHR48207">
    <property type="entry name" value="SUCCINATE--HYDROXYMETHYLGLUTARATE COA-TRANSFERASE"/>
    <property type="match status" value="1"/>
</dbReference>
<evidence type="ECO:0000313" key="3">
    <source>
        <dbReference type="Proteomes" id="UP000234190"/>
    </source>
</evidence>
<dbReference type="InterPro" id="IPR003673">
    <property type="entry name" value="CoA-Trfase_fam_III"/>
</dbReference>
<name>A0A2N4U723_9BURK</name>
<dbReference type="Gene3D" id="3.40.50.10540">
    <property type="entry name" value="Crotonobetainyl-coa:carnitine coa-transferase, domain 1"/>
    <property type="match status" value="1"/>
</dbReference>
<dbReference type="GO" id="GO:0008410">
    <property type="term" value="F:CoA-transferase activity"/>
    <property type="evidence" value="ECO:0007669"/>
    <property type="project" value="TreeGrafter"/>
</dbReference>
<comment type="caution">
    <text evidence="2">The sequence shown here is derived from an EMBL/GenBank/DDBJ whole genome shotgun (WGS) entry which is preliminary data.</text>
</comment>
<dbReference type="Pfam" id="PF02515">
    <property type="entry name" value="CoA_transf_3"/>
    <property type="match status" value="1"/>
</dbReference>
<proteinExistence type="predicted"/>
<dbReference type="InterPro" id="IPR023606">
    <property type="entry name" value="CoA-Trfase_III_dom_1_sf"/>
</dbReference>
<dbReference type="SUPFAM" id="SSF89796">
    <property type="entry name" value="CoA-transferase family III (CaiB/BaiF)"/>
    <property type="match status" value="1"/>
</dbReference>
<organism evidence="2 3">
    <name type="scientific">Pollutimonas subterranea</name>
    <dbReference type="NCBI Taxonomy" id="2045210"/>
    <lineage>
        <taxon>Bacteria</taxon>
        <taxon>Pseudomonadati</taxon>
        <taxon>Pseudomonadota</taxon>
        <taxon>Betaproteobacteria</taxon>
        <taxon>Burkholderiales</taxon>
        <taxon>Alcaligenaceae</taxon>
        <taxon>Pollutimonas</taxon>
    </lineage>
</organism>
<dbReference type="EMBL" id="PDNW01000004">
    <property type="protein sequence ID" value="PLC50824.1"/>
    <property type="molecule type" value="Genomic_DNA"/>
</dbReference>
<gene>
    <name evidence="2" type="ORF">CR159_06870</name>
</gene>
<dbReference type="Gene3D" id="3.30.1540.10">
    <property type="entry name" value="formyl-coa transferase, domain 3"/>
    <property type="match status" value="1"/>
</dbReference>
<dbReference type="PANTHER" id="PTHR48207:SF3">
    <property type="entry name" value="SUCCINATE--HYDROXYMETHYLGLUTARATE COA-TRANSFERASE"/>
    <property type="match status" value="1"/>
</dbReference>
<dbReference type="OrthoDB" id="9797653at2"/>
<evidence type="ECO:0000313" key="2">
    <source>
        <dbReference type="EMBL" id="PLC50824.1"/>
    </source>
</evidence>
<accession>A0A2N4U723</accession>
<keyword evidence="3" id="KW-1185">Reference proteome</keyword>
<dbReference type="InterPro" id="IPR050483">
    <property type="entry name" value="CoA-transferase_III_domain"/>
</dbReference>